<protein>
    <recommendedName>
        <fullName evidence="3">Plant bHLH transcription factor ACT-like domain-containing protein</fullName>
    </recommendedName>
</protein>
<dbReference type="GO" id="GO:0006355">
    <property type="term" value="P:regulation of DNA-templated transcription"/>
    <property type="evidence" value="ECO:0000318"/>
    <property type="project" value="GO_Central"/>
</dbReference>
<gene>
    <name evidence="4" type="ORF">MIMGU_mgv1a015530mg</name>
</gene>
<dbReference type="OrthoDB" id="623055at2759"/>
<keyword evidence="5" id="KW-1185">Reference proteome</keyword>
<evidence type="ECO:0000256" key="2">
    <source>
        <dbReference type="ARBA" id="ARBA00023242"/>
    </source>
</evidence>
<dbReference type="PANTHER" id="PTHR31945:SF26">
    <property type="entry name" value="TRANSCRIPTION FACTOR BHLH35"/>
    <property type="match status" value="1"/>
</dbReference>
<dbReference type="Proteomes" id="UP000030748">
    <property type="component" value="Unassembled WGS sequence"/>
</dbReference>
<evidence type="ECO:0000313" key="5">
    <source>
        <dbReference type="Proteomes" id="UP000030748"/>
    </source>
</evidence>
<dbReference type="GO" id="GO:0005634">
    <property type="term" value="C:nucleus"/>
    <property type="evidence" value="ECO:0000318"/>
    <property type="project" value="GO_Central"/>
</dbReference>
<evidence type="ECO:0000256" key="1">
    <source>
        <dbReference type="ARBA" id="ARBA00004123"/>
    </source>
</evidence>
<reference evidence="4 5" key="1">
    <citation type="journal article" date="2013" name="Proc. Natl. Acad. Sci. U.S.A.">
        <title>Fine-scale variation in meiotic recombination in Mimulus inferred from population shotgun sequencing.</title>
        <authorList>
            <person name="Hellsten U."/>
            <person name="Wright K.M."/>
            <person name="Jenkins J."/>
            <person name="Shu S."/>
            <person name="Yuan Y."/>
            <person name="Wessler S.R."/>
            <person name="Schmutz J."/>
            <person name="Willis J.H."/>
            <person name="Rokhsar D.S."/>
        </authorList>
    </citation>
    <scope>NUCLEOTIDE SEQUENCE [LARGE SCALE GENOMIC DNA]</scope>
    <source>
        <strain evidence="5">cv. DUN x IM62</strain>
    </source>
</reference>
<organism evidence="4 5">
    <name type="scientific">Erythranthe guttata</name>
    <name type="common">Yellow monkey flower</name>
    <name type="synonym">Mimulus guttatus</name>
    <dbReference type="NCBI Taxonomy" id="4155"/>
    <lineage>
        <taxon>Eukaryota</taxon>
        <taxon>Viridiplantae</taxon>
        <taxon>Streptophyta</taxon>
        <taxon>Embryophyta</taxon>
        <taxon>Tracheophyta</taxon>
        <taxon>Spermatophyta</taxon>
        <taxon>Magnoliopsida</taxon>
        <taxon>eudicotyledons</taxon>
        <taxon>Gunneridae</taxon>
        <taxon>Pentapetalae</taxon>
        <taxon>asterids</taxon>
        <taxon>lamiids</taxon>
        <taxon>Lamiales</taxon>
        <taxon>Phrymaceae</taxon>
        <taxon>Erythranthe</taxon>
    </lineage>
</organism>
<dbReference type="AlphaFoldDB" id="A0A022RTF6"/>
<dbReference type="PANTHER" id="PTHR31945">
    <property type="entry name" value="TRANSCRIPTION FACTOR SCREAM2-RELATED"/>
    <property type="match status" value="1"/>
</dbReference>
<dbReference type="OMA" id="LELECNM"/>
<dbReference type="GO" id="GO:0003700">
    <property type="term" value="F:DNA-binding transcription factor activity"/>
    <property type="evidence" value="ECO:0000318"/>
    <property type="project" value="GO_Central"/>
</dbReference>
<proteinExistence type="predicted"/>
<comment type="subcellular location">
    <subcellularLocation>
        <location evidence="1">Nucleus</location>
    </subcellularLocation>
</comment>
<name>A0A022RTF6_ERYGU</name>
<dbReference type="EMBL" id="KI630234">
    <property type="protein sequence ID" value="EYU43807.1"/>
    <property type="molecule type" value="Genomic_DNA"/>
</dbReference>
<sequence>MDKASLVKLVIEYVKLLQDEEKHMQAEITELELRMPTRTSVVLDGDSALSNDNNNDVVIMPSPIEVLELRVSSMGEKTVVVSITCSKRRDTMGKLCKVFESLNLQIVTANMTAFSGTISKTVFLEACEEEEEVLRSKIEAAIAALNNPDGPISI</sequence>
<dbReference type="InterPro" id="IPR054502">
    <property type="entry name" value="bHLH-TF_ACT-like_plant"/>
</dbReference>
<dbReference type="InterPro" id="IPR051358">
    <property type="entry name" value="TF_AMS/ICE1/BHLH6-like"/>
</dbReference>
<dbReference type="STRING" id="4155.A0A022RTF6"/>
<dbReference type="GO" id="GO:0043565">
    <property type="term" value="F:sequence-specific DNA binding"/>
    <property type="evidence" value="ECO:0000318"/>
    <property type="project" value="GO_Central"/>
</dbReference>
<keyword evidence="2" id="KW-0539">Nucleus</keyword>
<feature type="domain" description="Plant bHLH transcription factor ACT-like" evidence="3">
    <location>
        <begin position="68"/>
        <end position="143"/>
    </location>
</feature>
<evidence type="ECO:0000259" key="3">
    <source>
        <dbReference type="Pfam" id="PF22754"/>
    </source>
</evidence>
<dbReference type="PhylomeDB" id="A0A022RTF6"/>
<dbReference type="eggNOG" id="ENOG502QWG4">
    <property type="taxonomic scope" value="Eukaryota"/>
</dbReference>
<accession>A0A022RTF6</accession>
<dbReference type="Pfam" id="PF22754">
    <property type="entry name" value="bHLH-TF_ACT-like_plant"/>
    <property type="match status" value="1"/>
</dbReference>
<evidence type="ECO:0000313" key="4">
    <source>
        <dbReference type="EMBL" id="EYU43807.1"/>
    </source>
</evidence>